<evidence type="ECO:0000313" key="4">
    <source>
        <dbReference type="Proteomes" id="UP001549920"/>
    </source>
</evidence>
<name>A0ABD0S8I9_LOXSC</name>
<dbReference type="Proteomes" id="UP001549920">
    <property type="component" value="Unassembled WGS sequence"/>
</dbReference>
<sequence>MNQKKCHVEPNPPIPPPDPCILQKIKQKEAAGITICPKEPVPEPEPAPVCSAVCIERLKNPPIPPSPPFPIVCPVEREPTGTARCDAIYDADAEHPDLAWPGCPPQPPLPPPPEIDPCELQRRKEKKAECKERMKRYLE</sequence>
<keyword evidence="4" id="KW-1185">Reference proteome</keyword>
<dbReference type="Proteomes" id="UP001549921">
    <property type="component" value="Unassembled WGS sequence"/>
</dbReference>
<reference evidence="4 5" key="1">
    <citation type="submission" date="2024-06" db="EMBL/GenBank/DDBJ databases">
        <title>A chromosome-level genome assembly of beet webworm, Loxostege sticticalis.</title>
        <authorList>
            <person name="Zhang Y."/>
        </authorList>
    </citation>
    <scope>NUCLEOTIDE SEQUENCE [LARGE SCALE GENOMIC DNA]</scope>
    <source>
        <strain evidence="3">AQ026</strain>
        <strain evidence="2">AQ028</strain>
        <tissue evidence="2">Male pupae</tissue>
        <tissue evidence="3">Whole body</tissue>
    </source>
</reference>
<gene>
    <name evidence="3" type="ORF">ABMA27_010770</name>
    <name evidence="2" type="ORF">ABMA28_010970</name>
</gene>
<dbReference type="EMBL" id="JBEUOH010000027">
    <property type="protein sequence ID" value="KAL0859646.1"/>
    <property type="molecule type" value="Genomic_DNA"/>
</dbReference>
<evidence type="ECO:0000313" key="3">
    <source>
        <dbReference type="EMBL" id="KAL0859646.1"/>
    </source>
</evidence>
<dbReference type="AlphaFoldDB" id="A0ABD0S8I9"/>
<feature type="region of interest" description="Disordered" evidence="1">
    <location>
        <begin position="96"/>
        <end position="117"/>
    </location>
</feature>
<dbReference type="EMBL" id="JBEDNZ010000027">
    <property type="protein sequence ID" value="KAL0810182.1"/>
    <property type="molecule type" value="Genomic_DNA"/>
</dbReference>
<evidence type="ECO:0000313" key="5">
    <source>
        <dbReference type="Proteomes" id="UP001549921"/>
    </source>
</evidence>
<organism evidence="2 5">
    <name type="scientific">Loxostege sticticalis</name>
    <name type="common">Beet webworm moth</name>
    <dbReference type="NCBI Taxonomy" id="481309"/>
    <lineage>
        <taxon>Eukaryota</taxon>
        <taxon>Metazoa</taxon>
        <taxon>Ecdysozoa</taxon>
        <taxon>Arthropoda</taxon>
        <taxon>Hexapoda</taxon>
        <taxon>Insecta</taxon>
        <taxon>Pterygota</taxon>
        <taxon>Neoptera</taxon>
        <taxon>Endopterygota</taxon>
        <taxon>Lepidoptera</taxon>
        <taxon>Glossata</taxon>
        <taxon>Ditrysia</taxon>
        <taxon>Pyraloidea</taxon>
        <taxon>Crambidae</taxon>
        <taxon>Pyraustinae</taxon>
        <taxon>Loxostege</taxon>
    </lineage>
</organism>
<protein>
    <submittedName>
        <fullName evidence="2">Uncharacterized protein</fullName>
    </submittedName>
</protein>
<comment type="caution">
    <text evidence="2">The sequence shown here is derived from an EMBL/GenBank/DDBJ whole genome shotgun (WGS) entry which is preliminary data.</text>
</comment>
<accession>A0ABD0S8I9</accession>
<proteinExistence type="predicted"/>
<feature type="compositionally biased region" description="Pro residues" evidence="1">
    <location>
        <begin position="102"/>
        <end position="115"/>
    </location>
</feature>
<evidence type="ECO:0000256" key="1">
    <source>
        <dbReference type="SAM" id="MobiDB-lite"/>
    </source>
</evidence>
<evidence type="ECO:0000313" key="2">
    <source>
        <dbReference type="EMBL" id="KAL0810182.1"/>
    </source>
</evidence>